<feature type="compositionally biased region" description="Polar residues" evidence="1">
    <location>
        <begin position="325"/>
        <end position="337"/>
    </location>
</feature>
<feature type="region of interest" description="Disordered" evidence="1">
    <location>
        <begin position="297"/>
        <end position="384"/>
    </location>
</feature>
<evidence type="ECO:0000256" key="1">
    <source>
        <dbReference type="SAM" id="MobiDB-lite"/>
    </source>
</evidence>
<keyword evidence="3" id="KW-1185">Reference proteome</keyword>
<reference evidence="2 3" key="1">
    <citation type="submission" date="2020-07" db="EMBL/GenBank/DDBJ databases">
        <title>Comparative genomics of pyrophilous fungi reveals a link between fire events and developmental genes.</title>
        <authorList>
            <consortium name="DOE Joint Genome Institute"/>
            <person name="Steindorff A.S."/>
            <person name="Carver A."/>
            <person name="Calhoun S."/>
            <person name="Stillman K."/>
            <person name="Liu H."/>
            <person name="Lipzen A."/>
            <person name="Pangilinan J."/>
            <person name="Labutti K."/>
            <person name="Bruns T.D."/>
            <person name="Grigoriev I.V."/>
        </authorList>
    </citation>
    <scope>NUCLEOTIDE SEQUENCE [LARGE SCALE GENOMIC DNA]</scope>
    <source>
        <strain evidence="2 3">CBS 144469</strain>
    </source>
</reference>
<proteinExistence type="predicted"/>
<comment type="caution">
    <text evidence="2">The sequence shown here is derived from an EMBL/GenBank/DDBJ whole genome shotgun (WGS) entry which is preliminary data.</text>
</comment>
<organism evidence="2 3">
    <name type="scientific">Ephemerocybe angulata</name>
    <dbReference type="NCBI Taxonomy" id="980116"/>
    <lineage>
        <taxon>Eukaryota</taxon>
        <taxon>Fungi</taxon>
        <taxon>Dikarya</taxon>
        <taxon>Basidiomycota</taxon>
        <taxon>Agaricomycotina</taxon>
        <taxon>Agaricomycetes</taxon>
        <taxon>Agaricomycetidae</taxon>
        <taxon>Agaricales</taxon>
        <taxon>Agaricineae</taxon>
        <taxon>Psathyrellaceae</taxon>
        <taxon>Ephemerocybe</taxon>
    </lineage>
</organism>
<name>A0A8H6HXP5_9AGAR</name>
<gene>
    <name evidence="2" type="ORF">DFP72DRAFT_848453</name>
</gene>
<evidence type="ECO:0000313" key="2">
    <source>
        <dbReference type="EMBL" id="KAF6754252.1"/>
    </source>
</evidence>
<accession>A0A8H6HXP5</accession>
<feature type="compositionally biased region" description="Low complexity" evidence="1">
    <location>
        <begin position="339"/>
        <end position="349"/>
    </location>
</feature>
<protein>
    <submittedName>
        <fullName evidence="2">Uncharacterized protein</fullName>
    </submittedName>
</protein>
<dbReference type="AlphaFoldDB" id="A0A8H6HXP5"/>
<evidence type="ECO:0000313" key="3">
    <source>
        <dbReference type="Proteomes" id="UP000521943"/>
    </source>
</evidence>
<dbReference type="Proteomes" id="UP000521943">
    <property type="component" value="Unassembled WGS sequence"/>
</dbReference>
<dbReference type="EMBL" id="JACGCI010000035">
    <property type="protein sequence ID" value="KAF6754252.1"/>
    <property type="molecule type" value="Genomic_DNA"/>
</dbReference>
<feature type="region of interest" description="Disordered" evidence="1">
    <location>
        <begin position="253"/>
        <end position="285"/>
    </location>
</feature>
<sequence length="384" mass="42862">MPAYEFNGGLTGSARPRIALPYVLYPESVEDLGFRDKELIVAFHNAVGRILAVLQGVQPHRIWRLIEYHFRSSQGLSSQDRRLGLGDFVKFFIFPIFAAHKAMFEPFLRNVLEAIKATPAFTHSEMHRDLALQAASISKLSPPVFTLAFHQQHAAYGAHLSRMPTMHEQAYTASIPGRTDTRRMHTSAMTDNSGCLTRIPRADIQDTDRSTFPIEITAANSQVLQFNETSDTGWFGLHGINNPPLPREYRTLLLGPPTGPKPTPRRLGTDSVIPTKPEAPPITLENSPIFRILSLDIPKVPSPQRTRPQSPPFGRSSRRLRSSSTAPGTQTGSQSIPQVVVADAVVSDSNTNLPPKRRPKTYYYVNQDTGEQMPSPPRKRQRKE</sequence>